<comment type="caution">
    <text evidence="1">The sequence shown here is derived from an EMBL/GenBank/DDBJ whole genome shotgun (WGS) entry which is preliminary data.</text>
</comment>
<dbReference type="Proteomes" id="UP000179807">
    <property type="component" value="Unassembled WGS sequence"/>
</dbReference>
<evidence type="ECO:0008006" key="3">
    <source>
        <dbReference type="Google" id="ProtNLM"/>
    </source>
</evidence>
<organism evidence="1 2">
    <name type="scientific">Tritrichomonas foetus</name>
    <dbReference type="NCBI Taxonomy" id="1144522"/>
    <lineage>
        <taxon>Eukaryota</taxon>
        <taxon>Metamonada</taxon>
        <taxon>Parabasalia</taxon>
        <taxon>Tritrichomonadida</taxon>
        <taxon>Tritrichomonadidae</taxon>
        <taxon>Tritrichomonas</taxon>
    </lineage>
</organism>
<dbReference type="RefSeq" id="XP_068364637.1">
    <property type="nucleotide sequence ID" value="XM_068500540.1"/>
</dbReference>
<evidence type="ECO:0000313" key="1">
    <source>
        <dbReference type="EMBL" id="OHT11501.1"/>
    </source>
</evidence>
<dbReference type="VEuPathDB" id="TrichDB:TRFO_19043"/>
<dbReference type="Gene3D" id="1.10.472.10">
    <property type="entry name" value="Cyclin-like"/>
    <property type="match status" value="1"/>
</dbReference>
<dbReference type="OrthoDB" id="10261026at2759"/>
<protein>
    <recommendedName>
        <fullName evidence="3">Cyclin N-terminal domain-containing protein</fullName>
    </recommendedName>
</protein>
<dbReference type="EMBL" id="MLAK01000586">
    <property type="protein sequence ID" value="OHT11501.1"/>
    <property type="molecule type" value="Genomic_DNA"/>
</dbReference>
<keyword evidence="2" id="KW-1185">Reference proteome</keyword>
<name>A0A1J4KPZ5_9EUKA</name>
<sequence>MQMLQSTSREDTFDPNATGSHEEFWVFSQVSQWGSNWVYSDYDYLRKVRSIACIIRQTGLKNKHSPRMVHYAQMLIWRFYLKEKVENYSETEIIDAALESAAHLLETHSARDTSRDPSGGQARATNSDQFKQHFRLVRSLDFNIRIKHPSEYIPLFTSSQFTSRLYQLAECIISDSFISPCCLLHPPIRVAEGAVIMAAGMMNQPGVVTPKSAKSISFIKDMKFYYNLK</sequence>
<reference evidence="1" key="1">
    <citation type="submission" date="2016-10" db="EMBL/GenBank/DDBJ databases">
        <authorList>
            <person name="Benchimol M."/>
            <person name="Almeida L.G."/>
            <person name="Vasconcelos A.T."/>
            <person name="Perreira-Neves A."/>
            <person name="Rosa I.A."/>
            <person name="Tasca T."/>
            <person name="Bogo M.R."/>
            <person name="de Souza W."/>
        </authorList>
    </citation>
    <scope>NUCLEOTIDE SEQUENCE [LARGE SCALE GENOMIC DNA]</scope>
    <source>
        <strain evidence="1">K</strain>
    </source>
</reference>
<evidence type="ECO:0000313" key="2">
    <source>
        <dbReference type="Proteomes" id="UP000179807"/>
    </source>
</evidence>
<dbReference type="AlphaFoldDB" id="A0A1J4KPZ5"/>
<dbReference type="InterPro" id="IPR036915">
    <property type="entry name" value="Cyclin-like_sf"/>
</dbReference>
<gene>
    <name evidence="1" type="ORF">TRFO_19043</name>
</gene>
<dbReference type="GeneID" id="94835244"/>
<dbReference type="SUPFAM" id="SSF47954">
    <property type="entry name" value="Cyclin-like"/>
    <property type="match status" value="2"/>
</dbReference>
<proteinExistence type="predicted"/>
<accession>A0A1J4KPZ5</accession>